<evidence type="ECO:0000256" key="1">
    <source>
        <dbReference type="SAM" id="MobiDB-lite"/>
    </source>
</evidence>
<evidence type="ECO:0000313" key="3">
    <source>
        <dbReference type="EMBL" id="KAJ4975375.1"/>
    </source>
</evidence>
<evidence type="ECO:0000313" key="4">
    <source>
        <dbReference type="Proteomes" id="UP001141806"/>
    </source>
</evidence>
<name>A0A9Q0QXI7_9MAGN</name>
<dbReference type="Gene3D" id="1.20.1280.50">
    <property type="match status" value="1"/>
</dbReference>
<dbReference type="PANTHER" id="PTHR34049:SF1">
    <property type="entry name" value="F-BOX PROTEIN SKIP27"/>
    <property type="match status" value="1"/>
</dbReference>
<dbReference type="InterPro" id="IPR036047">
    <property type="entry name" value="F-box-like_dom_sf"/>
</dbReference>
<sequence>MANGKNCSSNVKKHSGFSASNVDAINEGLGLVHCTRAMGRKRIVVSKCMEKVSPTLHCRTPLKRRQVMRTNRGSNKSLLEALPEDILIRVLCFVDHDDLKQLIQVSKSFRDATLVANQNHFAYSTPRAKRITGLSSDLELDSPEAPNAPRRQKCSRSGISGKTLSDLSVALFHSPEDERWSRNILREREI</sequence>
<accession>A0A9Q0QXI7</accession>
<dbReference type="CDD" id="cd09917">
    <property type="entry name" value="F-box_SF"/>
    <property type="match status" value="1"/>
</dbReference>
<comment type="caution">
    <text evidence="3">The sequence shown here is derived from an EMBL/GenBank/DDBJ whole genome shotgun (WGS) entry which is preliminary data.</text>
</comment>
<dbReference type="AlphaFoldDB" id="A0A9Q0QXI7"/>
<dbReference type="OrthoDB" id="786450at2759"/>
<protein>
    <recommendedName>
        <fullName evidence="2">F-box domain-containing protein</fullName>
    </recommendedName>
</protein>
<dbReference type="InterPro" id="IPR001810">
    <property type="entry name" value="F-box_dom"/>
</dbReference>
<dbReference type="SUPFAM" id="SSF81383">
    <property type="entry name" value="F-box domain"/>
    <property type="match status" value="1"/>
</dbReference>
<dbReference type="Proteomes" id="UP001141806">
    <property type="component" value="Unassembled WGS sequence"/>
</dbReference>
<gene>
    <name evidence="3" type="ORF">NE237_000481</name>
</gene>
<organism evidence="3 4">
    <name type="scientific">Protea cynaroides</name>
    <dbReference type="NCBI Taxonomy" id="273540"/>
    <lineage>
        <taxon>Eukaryota</taxon>
        <taxon>Viridiplantae</taxon>
        <taxon>Streptophyta</taxon>
        <taxon>Embryophyta</taxon>
        <taxon>Tracheophyta</taxon>
        <taxon>Spermatophyta</taxon>
        <taxon>Magnoliopsida</taxon>
        <taxon>Proteales</taxon>
        <taxon>Proteaceae</taxon>
        <taxon>Protea</taxon>
    </lineage>
</organism>
<dbReference type="Pfam" id="PF00646">
    <property type="entry name" value="F-box"/>
    <property type="match status" value="1"/>
</dbReference>
<dbReference type="PROSITE" id="PS50181">
    <property type="entry name" value="FBOX"/>
    <property type="match status" value="1"/>
</dbReference>
<dbReference type="PANTHER" id="PTHR34049">
    <property type="entry name" value="F-BOX PROTEIN SKIP27"/>
    <property type="match status" value="1"/>
</dbReference>
<dbReference type="EMBL" id="JAMYWD010000003">
    <property type="protein sequence ID" value="KAJ4975375.1"/>
    <property type="molecule type" value="Genomic_DNA"/>
</dbReference>
<feature type="domain" description="F-box" evidence="2">
    <location>
        <begin position="76"/>
        <end position="124"/>
    </location>
</feature>
<dbReference type="InterPro" id="IPR045286">
    <property type="entry name" value="FBS1-like"/>
</dbReference>
<proteinExistence type="predicted"/>
<reference evidence="3" key="1">
    <citation type="journal article" date="2023" name="Plant J.">
        <title>The genome of the king protea, Protea cynaroides.</title>
        <authorList>
            <person name="Chang J."/>
            <person name="Duong T.A."/>
            <person name="Schoeman C."/>
            <person name="Ma X."/>
            <person name="Roodt D."/>
            <person name="Barker N."/>
            <person name="Li Z."/>
            <person name="Van de Peer Y."/>
            <person name="Mizrachi E."/>
        </authorList>
    </citation>
    <scope>NUCLEOTIDE SEQUENCE</scope>
    <source>
        <tissue evidence="3">Young leaves</tissue>
    </source>
</reference>
<keyword evidence="4" id="KW-1185">Reference proteome</keyword>
<evidence type="ECO:0000259" key="2">
    <source>
        <dbReference type="PROSITE" id="PS50181"/>
    </source>
</evidence>
<feature type="region of interest" description="Disordered" evidence="1">
    <location>
        <begin position="138"/>
        <end position="159"/>
    </location>
</feature>